<dbReference type="PANTHER" id="PTHR20857:SF15">
    <property type="entry name" value="THIAMINE-PHOSPHATE SYNTHASE"/>
    <property type="match status" value="1"/>
</dbReference>
<dbReference type="Proteomes" id="UP000275461">
    <property type="component" value="Unassembled WGS sequence"/>
</dbReference>
<evidence type="ECO:0000256" key="5">
    <source>
        <dbReference type="ARBA" id="ARBA00022977"/>
    </source>
</evidence>
<protein>
    <recommendedName>
        <fullName evidence="9">Thiamine-phosphate synthase</fullName>
        <shortName evidence="9">TP synthase</shortName>
        <shortName evidence="9">TPS</shortName>
        <ecNumber evidence="9">2.5.1.3</ecNumber>
    </recommendedName>
    <alternativeName>
        <fullName evidence="9">Thiamine-phosphate pyrophosphorylase</fullName>
        <shortName evidence="9">TMP pyrophosphorylase</shortName>
        <shortName evidence="9">TMP-PPase</shortName>
    </alternativeName>
</protein>
<evidence type="ECO:0000256" key="2">
    <source>
        <dbReference type="ARBA" id="ARBA00022679"/>
    </source>
</evidence>
<dbReference type="AlphaFoldDB" id="A0A498C8G9"/>
<feature type="binding site" evidence="9">
    <location>
        <position position="96"/>
    </location>
    <ligand>
        <name>Mg(2+)</name>
        <dbReference type="ChEBI" id="CHEBI:18420"/>
    </ligand>
</feature>
<dbReference type="OrthoDB" id="9789949at2"/>
<keyword evidence="14" id="KW-1185">Reference proteome</keyword>
<evidence type="ECO:0000256" key="11">
    <source>
        <dbReference type="RuleBase" id="RU004253"/>
    </source>
</evidence>
<comment type="function">
    <text evidence="9">Condenses 4-methyl-5-(beta-hydroxyethyl)thiazole monophosphate (THZ-P) and 2-methyl-4-amino-5-hydroxymethyl pyrimidine pyrophosphate (HMP-PP) to form thiamine monophosphate (TMP).</text>
</comment>
<dbReference type="RefSeq" id="WP_121442241.1">
    <property type="nucleotide sequence ID" value="NZ_RCDA01000002.1"/>
</dbReference>
<evidence type="ECO:0000256" key="4">
    <source>
        <dbReference type="ARBA" id="ARBA00022842"/>
    </source>
</evidence>
<dbReference type="UniPathway" id="UPA00060">
    <property type="reaction ID" value="UER00141"/>
</dbReference>
<comment type="catalytic activity">
    <reaction evidence="7 9 10">
        <text>2-(2-carboxy-4-methylthiazol-5-yl)ethyl phosphate + 4-amino-2-methyl-5-(diphosphooxymethyl)pyrimidine + 2 H(+) = thiamine phosphate + CO2 + diphosphate</text>
        <dbReference type="Rhea" id="RHEA:47848"/>
        <dbReference type="ChEBI" id="CHEBI:15378"/>
        <dbReference type="ChEBI" id="CHEBI:16526"/>
        <dbReference type="ChEBI" id="CHEBI:33019"/>
        <dbReference type="ChEBI" id="CHEBI:37575"/>
        <dbReference type="ChEBI" id="CHEBI:57841"/>
        <dbReference type="ChEBI" id="CHEBI:62890"/>
        <dbReference type="EC" id="2.5.1.3"/>
    </reaction>
</comment>
<sequence>MSQRAQLRRRVRGLYVITDAGLQPPARLPERVLQAIRGGARMVQYRDKGRDAARRLGEAEALAALCRRHGVLFIVNDDVELAVAVAADGVHVGREDGAVADARAALGPERLVGASSYNDPERAVQLQAEGADYVAFGTFFPSPTKPHAVRATPEMLRAVRPRLQVPVVAIGGITAAKAGPVVAAGADALAVISDVFGAADVTAAARAYAPLFRDGEAAG</sequence>
<evidence type="ECO:0000256" key="9">
    <source>
        <dbReference type="HAMAP-Rule" id="MF_00097"/>
    </source>
</evidence>
<feature type="binding site" evidence="9">
    <location>
        <position position="76"/>
    </location>
    <ligand>
        <name>4-amino-2-methyl-5-(diphosphooxymethyl)pyrimidine</name>
        <dbReference type="ChEBI" id="CHEBI:57841"/>
    </ligand>
</feature>
<dbReference type="PANTHER" id="PTHR20857">
    <property type="entry name" value="THIAMINE-PHOSPHATE PYROPHOSPHORYLASE"/>
    <property type="match status" value="1"/>
</dbReference>
<evidence type="ECO:0000256" key="6">
    <source>
        <dbReference type="ARBA" id="ARBA00047334"/>
    </source>
</evidence>
<dbReference type="GO" id="GO:0005737">
    <property type="term" value="C:cytoplasm"/>
    <property type="evidence" value="ECO:0007669"/>
    <property type="project" value="TreeGrafter"/>
</dbReference>
<evidence type="ECO:0000256" key="1">
    <source>
        <dbReference type="ARBA" id="ARBA00005165"/>
    </source>
</evidence>
<dbReference type="Pfam" id="PF02581">
    <property type="entry name" value="TMP-TENI"/>
    <property type="match status" value="1"/>
</dbReference>
<dbReference type="InterPro" id="IPR013785">
    <property type="entry name" value="Aldolase_TIM"/>
</dbReference>
<dbReference type="GO" id="GO:0009228">
    <property type="term" value="P:thiamine biosynthetic process"/>
    <property type="evidence" value="ECO:0007669"/>
    <property type="project" value="UniProtKB-KW"/>
</dbReference>
<name>A0A498C8G9_9GAMM</name>
<dbReference type="InterPro" id="IPR036206">
    <property type="entry name" value="ThiamineP_synth_sf"/>
</dbReference>
<feature type="binding site" evidence="9">
    <location>
        <position position="172"/>
    </location>
    <ligand>
        <name>2-[(2R,5Z)-2-carboxy-4-methylthiazol-5(2H)-ylidene]ethyl phosphate</name>
        <dbReference type="ChEBI" id="CHEBI:62899"/>
    </ligand>
</feature>
<dbReference type="Gene3D" id="3.20.20.70">
    <property type="entry name" value="Aldolase class I"/>
    <property type="match status" value="1"/>
</dbReference>
<feature type="binding site" evidence="9">
    <location>
        <position position="115"/>
    </location>
    <ligand>
        <name>4-amino-2-methyl-5-(diphosphooxymethyl)pyrimidine</name>
        <dbReference type="ChEBI" id="CHEBI:57841"/>
    </ligand>
</feature>
<keyword evidence="3 9" id="KW-0479">Metal-binding</keyword>
<comment type="caution">
    <text evidence="13">The sequence shown here is derived from an EMBL/GenBank/DDBJ whole genome shotgun (WGS) entry which is preliminary data.</text>
</comment>
<dbReference type="EMBL" id="RCDA01000002">
    <property type="protein sequence ID" value="RLK48591.1"/>
    <property type="molecule type" value="Genomic_DNA"/>
</dbReference>
<keyword evidence="4 9" id="KW-0460">Magnesium</keyword>
<evidence type="ECO:0000256" key="10">
    <source>
        <dbReference type="RuleBase" id="RU003826"/>
    </source>
</evidence>
<dbReference type="CDD" id="cd00564">
    <property type="entry name" value="TMP_TenI"/>
    <property type="match status" value="1"/>
</dbReference>
<comment type="cofactor">
    <cofactor evidence="9">
        <name>Mg(2+)</name>
        <dbReference type="ChEBI" id="CHEBI:18420"/>
    </cofactor>
    <text evidence="9">Binds 1 Mg(2+) ion per subunit.</text>
</comment>
<feature type="binding site" evidence="9">
    <location>
        <position position="145"/>
    </location>
    <ligand>
        <name>4-amino-2-methyl-5-(diphosphooxymethyl)pyrimidine</name>
        <dbReference type="ChEBI" id="CHEBI:57841"/>
    </ligand>
</feature>
<comment type="catalytic activity">
    <reaction evidence="8 9 10">
        <text>2-[(2R,5Z)-2-carboxy-4-methylthiazol-5(2H)-ylidene]ethyl phosphate + 4-amino-2-methyl-5-(diphosphooxymethyl)pyrimidine + 2 H(+) = thiamine phosphate + CO2 + diphosphate</text>
        <dbReference type="Rhea" id="RHEA:47844"/>
        <dbReference type="ChEBI" id="CHEBI:15378"/>
        <dbReference type="ChEBI" id="CHEBI:16526"/>
        <dbReference type="ChEBI" id="CHEBI:33019"/>
        <dbReference type="ChEBI" id="CHEBI:37575"/>
        <dbReference type="ChEBI" id="CHEBI:57841"/>
        <dbReference type="ChEBI" id="CHEBI:62899"/>
        <dbReference type="EC" id="2.5.1.3"/>
    </reaction>
</comment>
<proteinExistence type="inferred from homology"/>
<accession>A0A498C8G9</accession>
<comment type="similarity">
    <text evidence="9 10">Belongs to the thiamine-phosphate synthase family.</text>
</comment>
<feature type="binding site" evidence="9">
    <location>
        <begin position="192"/>
        <end position="193"/>
    </location>
    <ligand>
        <name>2-[(2R,5Z)-2-carboxy-4-methylthiazol-5(2H)-ylidene]ethyl phosphate</name>
        <dbReference type="ChEBI" id="CHEBI:62899"/>
    </ligand>
</feature>
<dbReference type="HAMAP" id="MF_00097">
    <property type="entry name" value="TMP_synthase"/>
    <property type="match status" value="1"/>
</dbReference>
<dbReference type="GO" id="GO:0009229">
    <property type="term" value="P:thiamine diphosphate biosynthetic process"/>
    <property type="evidence" value="ECO:0007669"/>
    <property type="project" value="UniProtKB-UniRule"/>
</dbReference>
<dbReference type="InterPro" id="IPR034291">
    <property type="entry name" value="TMP_synthase"/>
</dbReference>
<gene>
    <name evidence="9" type="primary">thiE</name>
    <name evidence="13" type="ORF">DFR31_1696</name>
</gene>
<reference evidence="13 14" key="1">
    <citation type="submission" date="2018-10" db="EMBL/GenBank/DDBJ databases">
        <title>Genomic Encyclopedia of Type Strains, Phase IV (KMG-IV): sequencing the most valuable type-strain genomes for metagenomic binning, comparative biology and taxonomic classification.</title>
        <authorList>
            <person name="Goeker M."/>
        </authorList>
    </citation>
    <scope>NUCLEOTIDE SEQUENCE [LARGE SCALE GENOMIC DNA]</scope>
    <source>
        <strain evidence="13 14">DSM 12769</strain>
    </source>
</reference>
<dbReference type="InterPro" id="IPR022998">
    <property type="entry name" value="ThiamineP_synth_TenI"/>
</dbReference>
<keyword evidence="5 9" id="KW-0784">Thiamine biosynthesis</keyword>
<evidence type="ECO:0000256" key="8">
    <source>
        <dbReference type="ARBA" id="ARBA00047883"/>
    </source>
</evidence>
<keyword evidence="2 9" id="KW-0808">Transferase</keyword>
<evidence type="ECO:0000256" key="7">
    <source>
        <dbReference type="ARBA" id="ARBA00047851"/>
    </source>
</evidence>
<comment type="pathway">
    <text evidence="1 9 11">Cofactor biosynthesis; thiamine diphosphate biosynthesis; thiamine phosphate from 4-amino-2-methyl-5-diphosphomethylpyrimidine and 4-methyl-5-(2-phosphoethyl)-thiazole: step 1/1.</text>
</comment>
<evidence type="ECO:0000313" key="14">
    <source>
        <dbReference type="Proteomes" id="UP000275461"/>
    </source>
</evidence>
<dbReference type="EC" id="2.5.1.3" evidence="9"/>
<dbReference type="NCBIfam" id="TIGR00693">
    <property type="entry name" value="thiE"/>
    <property type="match status" value="1"/>
</dbReference>
<evidence type="ECO:0000259" key="12">
    <source>
        <dbReference type="Pfam" id="PF02581"/>
    </source>
</evidence>
<organism evidence="13 14">
    <name type="scientific">Alkalispirillum mobile</name>
    <dbReference type="NCBI Taxonomy" id="85925"/>
    <lineage>
        <taxon>Bacteria</taxon>
        <taxon>Pseudomonadati</taxon>
        <taxon>Pseudomonadota</taxon>
        <taxon>Gammaproteobacteria</taxon>
        <taxon>Chromatiales</taxon>
        <taxon>Ectothiorhodospiraceae</taxon>
        <taxon>Alkalispirillum</taxon>
    </lineage>
</organism>
<evidence type="ECO:0000313" key="13">
    <source>
        <dbReference type="EMBL" id="RLK48591.1"/>
    </source>
</evidence>
<feature type="domain" description="Thiamine phosphate synthase/TenI" evidence="12">
    <location>
        <begin position="14"/>
        <end position="195"/>
    </location>
</feature>
<feature type="binding site" evidence="9">
    <location>
        <begin position="44"/>
        <end position="48"/>
    </location>
    <ligand>
        <name>4-amino-2-methyl-5-(diphosphooxymethyl)pyrimidine</name>
        <dbReference type="ChEBI" id="CHEBI:57841"/>
    </ligand>
</feature>
<evidence type="ECO:0000256" key="3">
    <source>
        <dbReference type="ARBA" id="ARBA00022723"/>
    </source>
</evidence>
<feature type="binding site" evidence="9">
    <location>
        <begin position="142"/>
        <end position="144"/>
    </location>
    <ligand>
        <name>2-[(2R,5Z)-2-carboxy-4-methylthiazol-5(2H)-ylidene]ethyl phosphate</name>
        <dbReference type="ChEBI" id="CHEBI:62899"/>
    </ligand>
</feature>
<dbReference type="GO" id="GO:0000287">
    <property type="term" value="F:magnesium ion binding"/>
    <property type="evidence" value="ECO:0007669"/>
    <property type="project" value="UniProtKB-UniRule"/>
</dbReference>
<dbReference type="GO" id="GO:0004789">
    <property type="term" value="F:thiamine-phosphate diphosphorylase activity"/>
    <property type="evidence" value="ECO:0007669"/>
    <property type="project" value="UniProtKB-UniRule"/>
</dbReference>
<dbReference type="SUPFAM" id="SSF51391">
    <property type="entry name" value="Thiamin phosphate synthase"/>
    <property type="match status" value="1"/>
</dbReference>
<feature type="binding site" evidence="9">
    <location>
        <position position="77"/>
    </location>
    <ligand>
        <name>Mg(2+)</name>
        <dbReference type="ChEBI" id="CHEBI:18420"/>
    </ligand>
</feature>
<comment type="catalytic activity">
    <reaction evidence="6 9 10">
        <text>4-methyl-5-(2-phosphooxyethyl)-thiazole + 4-amino-2-methyl-5-(diphosphooxymethyl)pyrimidine + H(+) = thiamine phosphate + diphosphate</text>
        <dbReference type="Rhea" id="RHEA:22328"/>
        <dbReference type="ChEBI" id="CHEBI:15378"/>
        <dbReference type="ChEBI" id="CHEBI:33019"/>
        <dbReference type="ChEBI" id="CHEBI:37575"/>
        <dbReference type="ChEBI" id="CHEBI:57841"/>
        <dbReference type="ChEBI" id="CHEBI:58296"/>
        <dbReference type="EC" id="2.5.1.3"/>
    </reaction>
</comment>